<accession>A0A674J712</accession>
<dbReference type="PROSITE" id="PS50089">
    <property type="entry name" value="ZF_RING_2"/>
    <property type="match status" value="1"/>
</dbReference>
<feature type="domain" description="RING-type" evidence="5">
    <location>
        <begin position="41"/>
        <end position="82"/>
    </location>
</feature>
<dbReference type="PANTHER" id="PTHR24103">
    <property type="entry name" value="E3 UBIQUITIN-PROTEIN LIGASE TRIM"/>
    <property type="match status" value="1"/>
</dbReference>
<dbReference type="Proteomes" id="UP000472274">
    <property type="component" value="Unplaced"/>
</dbReference>
<reference evidence="6" key="2">
    <citation type="submission" date="2025-09" db="UniProtKB">
        <authorList>
            <consortium name="Ensembl"/>
        </authorList>
    </citation>
    <scope>IDENTIFICATION</scope>
</reference>
<name>A0A674J712_9SAUR</name>
<evidence type="ECO:0000256" key="1">
    <source>
        <dbReference type="ARBA" id="ARBA00022723"/>
    </source>
</evidence>
<dbReference type="InParanoid" id="A0A674J712"/>
<evidence type="ECO:0000313" key="6">
    <source>
        <dbReference type="Ensembl" id="ENSTMTP00000015717.1"/>
    </source>
</evidence>
<dbReference type="PROSITE" id="PS00518">
    <property type="entry name" value="ZF_RING_1"/>
    <property type="match status" value="1"/>
</dbReference>
<keyword evidence="2 4" id="KW-0863">Zinc-finger</keyword>
<dbReference type="InterPro" id="IPR017907">
    <property type="entry name" value="Znf_RING_CS"/>
</dbReference>
<keyword evidence="3" id="KW-0862">Zinc</keyword>
<evidence type="ECO:0000256" key="4">
    <source>
        <dbReference type="PROSITE-ProRule" id="PRU00175"/>
    </source>
</evidence>
<dbReference type="Pfam" id="PF15227">
    <property type="entry name" value="zf-C3HC4_4"/>
    <property type="match status" value="1"/>
</dbReference>
<keyword evidence="7" id="KW-1185">Reference proteome</keyword>
<dbReference type="GO" id="GO:0008270">
    <property type="term" value="F:zinc ion binding"/>
    <property type="evidence" value="ECO:0007669"/>
    <property type="project" value="UniProtKB-KW"/>
</dbReference>
<evidence type="ECO:0000256" key="3">
    <source>
        <dbReference type="ARBA" id="ARBA00022833"/>
    </source>
</evidence>
<sequence length="174" mass="19407">MLLAASSAQESETNPQGLVPRCRGAMVAGDLAGSFQHEVTCSVCLEYFTDPVTTECGHNFCWACISQCWGEPEPNFSCPQCRETAPQRDLRPNKQLGNLVELVKRLRLQAGPEPEGQRVPFPTDRVWGAGQDRTLGLLRLGRGRDNYPDRNGRVLLPQKYCSNYTYNLSSFLIV</sequence>
<keyword evidence="1" id="KW-0479">Metal-binding</keyword>
<dbReference type="AlphaFoldDB" id="A0A674J712"/>
<dbReference type="SUPFAM" id="SSF57850">
    <property type="entry name" value="RING/U-box"/>
    <property type="match status" value="1"/>
</dbReference>
<evidence type="ECO:0000313" key="7">
    <source>
        <dbReference type="Proteomes" id="UP000472274"/>
    </source>
</evidence>
<evidence type="ECO:0000256" key="2">
    <source>
        <dbReference type="ARBA" id="ARBA00022771"/>
    </source>
</evidence>
<dbReference type="CDD" id="cd16594">
    <property type="entry name" value="RING-HC_TRIM7-like_C-IV"/>
    <property type="match status" value="1"/>
</dbReference>
<dbReference type="Ensembl" id="ENSTMTT00000016274.1">
    <property type="protein sequence ID" value="ENSTMTP00000015717.1"/>
    <property type="gene ID" value="ENSTMTG00000011459.1"/>
</dbReference>
<proteinExistence type="predicted"/>
<evidence type="ECO:0000259" key="5">
    <source>
        <dbReference type="PROSITE" id="PS50089"/>
    </source>
</evidence>
<dbReference type="SMART" id="SM00184">
    <property type="entry name" value="RING"/>
    <property type="match status" value="1"/>
</dbReference>
<dbReference type="InterPro" id="IPR013083">
    <property type="entry name" value="Znf_RING/FYVE/PHD"/>
</dbReference>
<dbReference type="GeneTree" id="ENSGT01030000234669"/>
<dbReference type="InterPro" id="IPR001841">
    <property type="entry name" value="Znf_RING"/>
</dbReference>
<dbReference type="Gene3D" id="3.30.40.10">
    <property type="entry name" value="Zinc/RING finger domain, C3HC4 (zinc finger)"/>
    <property type="match status" value="1"/>
</dbReference>
<reference evidence="6" key="1">
    <citation type="submission" date="2025-08" db="UniProtKB">
        <authorList>
            <consortium name="Ensembl"/>
        </authorList>
    </citation>
    <scope>IDENTIFICATION</scope>
</reference>
<dbReference type="InterPro" id="IPR050143">
    <property type="entry name" value="TRIM/RBCC"/>
</dbReference>
<protein>
    <recommendedName>
        <fullName evidence="5">RING-type domain-containing protein</fullName>
    </recommendedName>
</protein>
<organism evidence="6 7">
    <name type="scientific">Terrapene triunguis</name>
    <name type="common">Three-toed box turtle</name>
    <dbReference type="NCBI Taxonomy" id="2587831"/>
    <lineage>
        <taxon>Eukaryota</taxon>
        <taxon>Metazoa</taxon>
        <taxon>Chordata</taxon>
        <taxon>Craniata</taxon>
        <taxon>Vertebrata</taxon>
        <taxon>Euteleostomi</taxon>
        <taxon>Archelosauria</taxon>
        <taxon>Testudinata</taxon>
        <taxon>Testudines</taxon>
        <taxon>Cryptodira</taxon>
        <taxon>Durocryptodira</taxon>
        <taxon>Testudinoidea</taxon>
        <taxon>Emydidae</taxon>
        <taxon>Terrapene</taxon>
    </lineage>
</organism>